<keyword evidence="2" id="KW-0521">NADP</keyword>
<reference evidence="4 5" key="1">
    <citation type="submission" date="2019-06" db="EMBL/GenBank/DDBJ databases">
        <title>Draft genome sequence of the filamentous fungus Phialemoniopsis curvata isolated from diesel fuel.</title>
        <authorList>
            <person name="Varaljay V.A."/>
            <person name="Lyon W.J."/>
            <person name="Crouch A.L."/>
            <person name="Drake C.E."/>
            <person name="Hollomon J.M."/>
            <person name="Nadeau L.J."/>
            <person name="Nunn H.S."/>
            <person name="Stevenson B.S."/>
            <person name="Bojanowski C.L."/>
            <person name="Crookes-Goodson W.J."/>
        </authorList>
    </citation>
    <scope>NUCLEOTIDE SEQUENCE [LARGE SCALE GENOMIC DNA]</scope>
    <source>
        <strain evidence="4 5">D216</strain>
    </source>
</reference>
<sequence length="345" mass="38499">MTSSSDLPSLNQFYIRRWFGGQFTKPVPPAKDLDLSGQTGILVGGTDGIGLACARVLAEYKLSTLILASRNMEKGRRVAAAIKEQFPSTDIQVWELEMFSYDSVQKFAKRCADLKRIDFAILGAGILPAEFKLNPSTGHELTIQVHYLSTALLTLLLLPLLKDKHPQGKPAHLTIVSSDLAHVAEFKEKTSDPLLPAFDKPIPWGMSAATERYNCCKVLLMMLVLKLKNIVDPADVIVNSVCPGMSKPTANEREYPWIVRSLLHTWRRVMGRSLEACAWIYTNAALEQGPESHGSFLTSWQIAPFPKLMYTEEGRAIMERLWAETLNECEFAGVKDIVKTMSTRN</sequence>
<dbReference type="PANTHER" id="PTHR24320:SF252">
    <property type="entry name" value="DEHYDROGENASE_REDUCTASE FAMILY PROTEIN, PUTATIVE (AFU_ORTHOLOGUE AFUA_3G08550)-RELATED"/>
    <property type="match status" value="1"/>
</dbReference>
<dbReference type="PRINTS" id="PR00081">
    <property type="entry name" value="GDHRDH"/>
</dbReference>
<comment type="caution">
    <text evidence="4">The sequence shown here is derived from an EMBL/GenBank/DDBJ whole genome shotgun (WGS) entry which is preliminary data.</text>
</comment>
<dbReference type="Pfam" id="PF00106">
    <property type="entry name" value="adh_short"/>
    <property type="match status" value="1"/>
</dbReference>
<dbReference type="InterPro" id="IPR036291">
    <property type="entry name" value="NAD(P)-bd_dom_sf"/>
</dbReference>
<dbReference type="GO" id="GO:0016491">
    <property type="term" value="F:oxidoreductase activity"/>
    <property type="evidence" value="ECO:0007669"/>
    <property type="project" value="UniProtKB-KW"/>
</dbReference>
<dbReference type="STRING" id="1093900.A0A507AX72"/>
<gene>
    <name evidence="4" type="ORF">E0L32_005244</name>
</gene>
<evidence type="ECO:0000256" key="3">
    <source>
        <dbReference type="ARBA" id="ARBA00023002"/>
    </source>
</evidence>
<dbReference type="GeneID" id="41972691"/>
<evidence type="ECO:0000313" key="5">
    <source>
        <dbReference type="Proteomes" id="UP000319257"/>
    </source>
</evidence>
<dbReference type="AlphaFoldDB" id="A0A507AX72"/>
<dbReference type="RefSeq" id="XP_030996263.1">
    <property type="nucleotide sequence ID" value="XM_031139744.1"/>
</dbReference>
<organism evidence="4 5">
    <name type="scientific">Thyridium curvatum</name>
    <dbReference type="NCBI Taxonomy" id="1093900"/>
    <lineage>
        <taxon>Eukaryota</taxon>
        <taxon>Fungi</taxon>
        <taxon>Dikarya</taxon>
        <taxon>Ascomycota</taxon>
        <taxon>Pezizomycotina</taxon>
        <taxon>Sordariomycetes</taxon>
        <taxon>Sordariomycetidae</taxon>
        <taxon>Thyridiales</taxon>
        <taxon>Thyridiaceae</taxon>
        <taxon>Thyridium</taxon>
    </lineage>
</organism>
<dbReference type="PANTHER" id="PTHR24320">
    <property type="entry name" value="RETINOL DEHYDROGENASE"/>
    <property type="match status" value="1"/>
</dbReference>
<dbReference type="SUPFAM" id="SSF51735">
    <property type="entry name" value="NAD(P)-binding Rossmann-fold domains"/>
    <property type="match status" value="1"/>
</dbReference>
<dbReference type="EMBL" id="SKBQ01000027">
    <property type="protein sequence ID" value="TPX14552.1"/>
    <property type="molecule type" value="Genomic_DNA"/>
</dbReference>
<name>A0A507AX72_9PEZI</name>
<dbReference type="Gene3D" id="3.40.50.720">
    <property type="entry name" value="NAD(P)-binding Rossmann-like Domain"/>
    <property type="match status" value="1"/>
</dbReference>
<proteinExistence type="inferred from homology"/>
<keyword evidence="3" id="KW-0560">Oxidoreductase</keyword>
<keyword evidence="5" id="KW-1185">Reference proteome</keyword>
<dbReference type="OrthoDB" id="542013at2759"/>
<comment type="similarity">
    <text evidence="1">Belongs to the short-chain dehydrogenases/reductases (SDR) family.</text>
</comment>
<evidence type="ECO:0008006" key="6">
    <source>
        <dbReference type="Google" id="ProtNLM"/>
    </source>
</evidence>
<evidence type="ECO:0000256" key="1">
    <source>
        <dbReference type="ARBA" id="ARBA00006484"/>
    </source>
</evidence>
<evidence type="ECO:0000313" key="4">
    <source>
        <dbReference type="EMBL" id="TPX14552.1"/>
    </source>
</evidence>
<accession>A0A507AX72</accession>
<protein>
    <recommendedName>
        <fullName evidence="6">Short-chain dehydrogenase/reductase family protein</fullName>
    </recommendedName>
</protein>
<dbReference type="Proteomes" id="UP000319257">
    <property type="component" value="Unassembled WGS sequence"/>
</dbReference>
<dbReference type="InParanoid" id="A0A507AX72"/>
<dbReference type="InterPro" id="IPR002347">
    <property type="entry name" value="SDR_fam"/>
</dbReference>
<evidence type="ECO:0000256" key="2">
    <source>
        <dbReference type="ARBA" id="ARBA00022857"/>
    </source>
</evidence>